<dbReference type="EMBL" id="JBHTLI010000001">
    <property type="protein sequence ID" value="MFD1096114.1"/>
    <property type="molecule type" value="Genomic_DNA"/>
</dbReference>
<keyword evidence="1" id="KW-0812">Transmembrane</keyword>
<feature type="transmembrane region" description="Helical" evidence="1">
    <location>
        <begin position="38"/>
        <end position="59"/>
    </location>
</feature>
<feature type="transmembrane region" description="Helical" evidence="1">
    <location>
        <begin position="7"/>
        <end position="26"/>
    </location>
</feature>
<keyword evidence="3" id="KW-1185">Reference proteome</keyword>
<name>A0ABW3NVK2_9FLAO</name>
<keyword evidence="1" id="KW-0472">Membrane</keyword>
<evidence type="ECO:0000313" key="3">
    <source>
        <dbReference type="Proteomes" id="UP001597131"/>
    </source>
</evidence>
<evidence type="ECO:0000256" key="1">
    <source>
        <dbReference type="SAM" id="Phobius"/>
    </source>
</evidence>
<reference evidence="3" key="1">
    <citation type="journal article" date="2019" name="Int. J. Syst. Evol. Microbiol.">
        <title>The Global Catalogue of Microorganisms (GCM) 10K type strain sequencing project: providing services to taxonomists for standard genome sequencing and annotation.</title>
        <authorList>
            <consortium name="The Broad Institute Genomics Platform"/>
            <consortium name="The Broad Institute Genome Sequencing Center for Infectious Disease"/>
            <person name="Wu L."/>
            <person name="Ma J."/>
        </authorList>
    </citation>
    <scope>NUCLEOTIDE SEQUENCE [LARGE SCALE GENOMIC DNA]</scope>
    <source>
        <strain evidence="3">CCUG 64793</strain>
    </source>
</reference>
<evidence type="ECO:0000313" key="2">
    <source>
        <dbReference type="EMBL" id="MFD1096114.1"/>
    </source>
</evidence>
<feature type="transmembrane region" description="Helical" evidence="1">
    <location>
        <begin position="100"/>
        <end position="122"/>
    </location>
</feature>
<keyword evidence="1" id="KW-1133">Transmembrane helix</keyword>
<feature type="transmembrane region" description="Helical" evidence="1">
    <location>
        <begin position="71"/>
        <end position="94"/>
    </location>
</feature>
<accession>A0ABW3NVK2</accession>
<comment type="caution">
    <text evidence="2">The sequence shown here is derived from an EMBL/GenBank/DDBJ whole genome shotgun (WGS) entry which is preliminary data.</text>
</comment>
<feature type="transmembrane region" description="Helical" evidence="1">
    <location>
        <begin position="142"/>
        <end position="160"/>
    </location>
</feature>
<dbReference type="RefSeq" id="WP_380745369.1">
    <property type="nucleotide sequence ID" value="NZ_JBHTLI010000001.1"/>
</dbReference>
<proteinExistence type="predicted"/>
<gene>
    <name evidence="2" type="ORF">ACFQ3Q_10175</name>
</gene>
<sequence>MQKDTTLISFLSISIAYTIGLLYFTIAETILNGRADDFGVIIFWSAIFEFVAWLVFLIYPLKKLNLKSKIFNPLLFPIISMIYLELVFILMIGWGFLFSGYYIVLEVAAVVGYSFGFIYVYLIKSTRFNNFIRRREINRLIILYPFLFIFLFLYAFPKIMPSTAFRFMPDEIQADIVEKTIPNFKKGDSFEDLDNSLPGYFSHIANGQGNSFASHGDFSFVIEVKNNKILRLEHSKQKDPDFTIYGSNN</sequence>
<dbReference type="Proteomes" id="UP001597131">
    <property type="component" value="Unassembled WGS sequence"/>
</dbReference>
<organism evidence="2 3">
    <name type="scientific">Salegentibacter chungangensis</name>
    <dbReference type="NCBI Taxonomy" id="1335724"/>
    <lineage>
        <taxon>Bacteria</taxon>
        <taxon>Pseudomonadati</taxon>
        <taxon>Bacteroidota</taxon>
        <taxon>Flavobacteriia</taxon>
        <taxon>Flavobacteriales</taxon>
        <taxon>Flavobacteriaceae</taxon>
        <taxon>Salegentibacter</taxon>
    </lineage>
</organism>
<protein>
    <submittedName>
        <fullName evidence="2">Uncharacterized protein</fullName>
    </submittedName>
</protein>